<evidence type="ECO:0000313" key="8">
    <source>
        <dbReference type="Proteomes" id="UP000634136"/>
    </source>
</evidence>
<dbReference type="Pfam" id="PF03514">
    <property type="entry name" value="GRAS"/>
    <property type="match status" value="1"/>
</dbReference>
<evidence type="ECO:0000256" key="1">
    <source>
        <dbReference type="ARBA" id="ARBA00004123"/>
    </source>
</evidence>
<dbReference type="InterPro" id="IPR005202">
    <property type="entry name" value="TF_GRAS"/>
</dbReference>
<keyword evidence="4" id="KW-0539">Nucleus</keyword>
<sequence length="607" mass="66713">MKVVPIAFEGFREKGVLDFGSTVSDSFSPEQKKWNNSINNTPHIEHCYVGTEPTSVLDIRRNPSPPTSSSTLSSSHGGGSTDSSTGAAAEPAKKLSRENNPPPPAPSDLVPAVERCGMVGMEDWESVLSDSSPGQDQSILRLIMGDIEDPSVGLSKLLQSGNGTTPHHHHHQEGDVDFNGGFGVVVDQSSVLDPISSSNFTIDPPPPPNCSDFAFFNTNISRVGSSLNPPNPIFPNPPPPPPLLFPLDEKPQILNPHFLMNQSQPPFMQPNPPPFLVPFPYHDHHQLLPQPPPPAKRLNCGPVGPNFQVPKPPFLDSGGHELFLRRTPPPQAAAAKQSSGEELIGAYKSFSEVSPVLQFSNFTSNQALLEAVEGFDRIHIIDFDIGFGGQWSSFMQELALRNGEILKQYASEIRIPFELEILSLESLPSHPLRDRRDCEEAIAVNLPIASFSHFPSYLPLVLRFVKQLAPKIVVTVDKPCDRTDASFAQHLIYAIQAYSVLLESLDAVGVNLDIVQMIEKYLVQPAMEKIVLGRHNRLQERTPPWKNLLLSSGFSPLTLSNFTESQAECLVQRNPGRGFHVEKKQSSSSLVLCWQRKELISVSTWGC</sequence>
<keyword evidence="8" id="KW-1185">Reference proteome</keyword>
<reference evidence="7" key="1">
    <citation type="submission" date="2020-09" db="EMBL/GenBank/DDBJ databases">
        <title>Genome-Enabled Discovery of Anthraquinone Biosynthesis in Senna tora.</title>
        <authorList>
            <person name="Kang S.-H."/>
            <person name="Pandey R.P."/>
            <person name="Lee C.-M."/>
            <person name="Sim J.-S."/>
            <person name="Jeong J.-T."/>
            <person name="Choi B.-S."/>
            <person name="Jung M."/>
            <person name="Ginzburg D."/>
            <person name="Zhao K."/>
            <person name="Won S.Y."/>
            <person name="Oh T.-J."/>
            <person name="Yu Y."/>
            <person name="Kim N.-H."/>
            <person name="Lee O.R."/>
            <person name="Lee T.-H."/>
            <person name="Bashyal P."/>
            <person name="Kim T.-S."/>
            <person name="Lee W.-H."/>
            <person name="Kawkins C."/>
            <person name="Kim C.-K."/>
            <person name="Kim J.S."/>
            <person name="Ahn B.O."/>
            <person name="Rhee S.Y."/>
            <person name="Sohng J.K."/>
        </authorList>
    </citation>
    <scope>NUCLEOTIDE SEQUENCE</scope>
    <source>
        <tissue evidence="7">Leaf</tissue>
    </source>
</reference>
<comment type="similarity">
    <text evidence="5">Belongs to the GRAS family.</text>
</comment>
<accession>A0A834XGE8</accession>
<evidence type="ECO:0000313" key="7">
    <source>
        <dbReference type="EMBL" id="KAF7844868.1"/>
    </source>
</evidence>
<dbReference type="GO" id="GO:0005634">
    <property type="term" value="C:nucleus"/>
    <property type="evidence" value="ECO:0007669"/>
    <property type="project" value="UniProtKB-SubCell"/>
</dbReference>
<gene>
    <name evidence="7" type="ORF">G2W53_001773</name>
</gene>
<dbReference type="Proteomes" id="UP000634136">
    <property type="component" value="Unassembled WGS sequence"/>
</dbReference>
<keyword evidence="3" id="KW-0804">Transcription</keyword>
<name>A0A834XGE8_9FABA</name>
<evidence type="ECO:0000256" key="4">
    <source>
        <dbReference type="ARBA" id="ARBA00023242"/>
    </source>
</evidence>
<feature type="region of interest" description="Disordered" evidence="6">
    <location>
        <begin position="56"/>
        <end position="111"/>
    </location>
</feature>
<comment type="subcellular location">
    <subcellularLocation>
        <location evidence="1">Nucleus</location>
    </subcellularLocation>
</comment>
<organism evidence="7 8">
    <name type="scientific">Senna tora</name>
    <dbReference type="NCBI Taxonomy" id="362788"/>
    <lineage>
        <taxon>Eukaryota</taxon>
        <taxon>Viridiplantae</taxon>
        <taxon>Streptophyta</taxon>
        <taxon>Embryophyta</taxon>
        <taxon>Tracheophyta</taxon>
        <taxon>Spermatophyta</taxon>
        <taxon>Magnoliopsida</taxon>
        <taxon>eudicotyledons</taxon>
        <taxon>Gunneridae</taxon>
        <taxon>Pentapetalae</taxon>
        <taxon>rosids</taxon>
        <taxon>fabids</taxon>
        <taxon>Fabales</taxon>
        <taxon>Fabaceae</taxon>
        <taxon>Caesalpinioideae</taxon>
        <taxon>Cassia clade</taxon>
        <taxon>Senna</taxon>
    </lineage>
</organism>
<feature type="compositionally biased region" description="Low complexity" evidence="6">
    <location>
        <begin position="67"/>
        <end position="86"/>
    </location>
</feature>
<evidence type="ECO:0000256" key="3">
    <source>
        <dbReference type="ARBA" id="ARBA00023163"/>
    </source>
</evidence>
<evidence type="ECO:0000256" key="5">
    <source>
        <dbReference type="PROSITE-ProRule" id="PRU01191"/>
    </source>
</evidence>
<dbReference type="EMBL" id="JAAIUW010000001">
    <property type="protein sequence ID" value="KAF7844868.1"/>
    <property type="molecule type" value="Genomic_DNA"/>
</dbReference>
<comment type="caution">
    <text evidence="5">Lacks conserved residue(s) required for the propagation of feature annotation.</text>
</comment>
<feature type="region of interest" description="Disordered" evidence="6">
    <location>
        <begin position="21"/>
        <end position="40"/>
    </location>
</feature>
<evidence type="ECO:0000256" key="2">
    <source>
        <dbReference type="ARBA" id="ARBA00023015"/>
    </source>
</evidence>
<dbReference type="OrthoDB" id="666726at2759"/>
<dbReference type="AlphaFoldDB" id="A0A834XGE8"/>
<dbReference type="PANTHER" id="PTHR31636">
    <property type="entry name" value="OSJNBA0084A10.13 PROTEIN-RELATED"/>
    <property type="match status" value="1"/>
</dbReference>
<comment type="caution">
    <text evidence="7">The sequence shown here is derived from an EMBL/GenBank/DDBJ whole genome shotgun (WGS) entry which is preliminary data.</text>
</comment>
<evidence type="ECO:0000256" key="6">
    <source>
        <dbReference type="SAM" id="MobiDB-lite"/>
    </source>
</evidence>
<feature type="short sequence motif" description="VHIID" evidence="5">
    <location>
        <begin position="378"/>
        <end position="382"/>
    </location>
</feature>
<protein>
    <submittedName>
        <fullName evidence="7">Scarecrow-like protein 6</fullName>
    </submittedName>
</protein>
<proteinExistence type="inferred from homology"/>
<feature type="region of interest" description="SAW" evidence="5">
    <location>
        <begin position="532"/>
        <end position="606"/>
    </location>
</feature>
<dbReference type="PROSITE" id="PS50985">
    <property type="entry name" value="GRAS"/>
    <property type="match status" value="1"/>
</dbReference>
<keyword evidence="2" id="KW-0805">Transcription regulation</keyword>